<reference evidence="3" key="1">
    <citation type="journal article" date="2019" name="Int. J. Syst. Evol. Microbiol.">
        <title>The Global Catalogue of Microorganisms (GCM) 10K type strain sequencing project: providing services to taxonomists for standard genome sequencing and annotation.</title>
        <authorList>
            <consortium name="The Broad Institute Genomics Platform"/>
            <consortium name="The Broad Institute Genome Sequencing Center for Infectious Disease"/>
            <person name="Wu L."/>
            <person name="Ma J."/>
        </authorList>
    </citation>
    <scope>NUCLEOTIDE SEQUENCE [LARGE SCALE GENOMIC DNA]</scope>
    <source>
        <strain evidence="3">JCM 17138</strain>
    </source>
</reference>
<keyword evidence="3" id="KW-1185">Reference proteome</keyword>
<dbReference type="Proteomes" id="UP001501009">
    <property type="component" value="Unassembled WGS sequence"/>
</dbReference>
<gene>
    <name evidence="2" type="ORF">GCM10022403_042390</name>
</gene>
<protein>
    <submittedName>
        <fullName evidence="2">Uncharacterized protein</fullName>
    </submittedName>
</protein>
<feature type="signal peptide" evidence="1">
    <location>
        <begin position="1"/>
        <end position="39"/>
    </location>
</feature>
<evidence type="ECO:0000256" key="1">
    <source>
        <dbReference type="SAM" id="SignalP"/>
    </source>
</evidence>
<feature type="chain" id="PRO_5046257717" evidence="1">
    <location>
        <begin position="40"/>
        <end position="121"/>
    </location>
</feature>
<proteinExistence type="predicted"/>
<keyword evidence="1" id="KW-0732">Signal</keyword>
<comment type="caution">
    <text evidence="2">The sequence shown here is derived from an EMBL/GenBank/DDBJ whole genome shotgun (WGS) entry which is preliminary data.</text>
</comment>
<organism evidence="2 3">
    <name type="scientific">Streptomyces coacervatus</name>
    <dbReference type="NCBI Taxonomy" id="647381"/>
    <lineage>
        <taxon>Bacteria</taxon>
        <taxon>Bacillati</taxon>
        <taxon>Actinomycetota</taxon>
        <taxon>Actinomycetes</taxon>
        <taxon>Kitasatosporales</taxon>
        <taxon>Streptomycetaceae</taxon>
        <taxon>Streptomyces</taxon>
    </lineage>
</organism>
<name>A0ABP7HVB8_9ACTN</name>
<accession>A0ABP7HVB8</accession>
<dbReference type="RefSeq" id="WP_275773435.1">
    <property type="nucleotide sequence ID" value="NZ_JARHTP010000006.1"/>
</dbReference>
<sequence>MTWLRPPRGFIFMNGKLRAVLASAAALLAVTVTAGPASAAEMQPMSKHTGTTGCFNWSWADGWDSTTVYFHNTCKTTHVIEITWNHDLEYDASIPPDYKSSHNGLGSMTHLYDRGACGSFC</sequence>
<dbReference type="EMBL" id="BAABDE010000018">
    <property type="protein sequence ID" value="GAA3803958.1"/>
    <property type="molecule type" value="Genomic_DNA"/>
</dbReference>
<evidence type="ECO:0000313" key="3">
    <source>
        <dbReference type="Proteomes" id="UP001501009"/>
    </source>
</evidence>
<evidence type="ECO:0000313" key="2">
    <source>
        <dbReference type="EMBL" id="GAA3803958.1"/>
    </source>
</evidence>